<dbReference type="EMBL" id="KV417487">
    <property type="protein sequence ID" value="KZP31981.1"/>
    <property type="molecule type" value="Genomic_DNA"/>
</dbReference>
<feature type="signal peptide" evidence="1">
    <location>
        <begin position="1"/>
        <end position="27"/>
    </location>
</feature>
<reference evidence="2 3" key="1">
    <citation type="journal article" date="2016" name="Mol. Biol. Evol.">
        <title>Comparative Genomics of Early-Diverging Mushroom-Forming Fungi Provides Insights into the Origins of Lignocellulose Decay Capabilities.</title>
        <authorList>
            <person name="Nagy L.G."/>
            <person name="Riley R."/>
            <person name="Tritt A."/>
            <person name="Adam C."/>
            <person name="Daum C."/>
            <person name="Floudas D."/>
            <person name="Sun H."/>
            <person name="Yadav J.S."/>
            <person name="Pangilinan J."/>
            <person name="Larsson K.H."/>
            <person name="Matsuura K."/>
            <person name="Barry K."/>
            <person name="Labutti K."/>
            <person name="Kuo R."/>
            <person name="Ohm R.A."/>
            <person name="Bhattacharya S.S."/>
            <person name="Shirouzu T."/>
            <person name="Yoshinaga Y."/>
            <person name="Martin F.M."/>
            <person name="Grigoriev I.V."/>
            <person name="Hibbett D.S."/>
        </authorList>
    </citation>
    <scope>NUCLEOTIDE SEQUENCE [LARGE SCALE GENOMIC DNA]</scope>
    <source>
        <strain evidence="2 3">CBS 109695</strain>
    </source>
</reference>
<gene>
    <name evidence="2" type="ORF">FIBSPDRAFT_882851</name>
</gene>
<organism evidence="2 3">
    <name type="scientific">Athelia psychrophila</name>
    <dbReference type="NCBI Taxonomy" id="1759441"/>
    <lineage>
        <taxon>Eukaryota</taxon>
        <taxon>Fungi</taxon>
        <taxon>Dikarya</taxon>
        <taxon>Basidiomycota</taxon>
        <taxon>Agaricomycotina</taxon>
        <taxon>Agaricomycetes</taxon>
        <taxon>Agaricomycetidae</taxon>
        <taxon>Atheliales</taxon>
        <taxon>Atheliaceae</taxon>
        <taxon>Athelia</taxon>
    </lineage>
</organism>
<dbReference type="Proteomes" id="UP000076532">
    <property type="component" value="Unassembled WGS sequence"/>
</dbReference>
<sequence>MTPRSFFLSKLALILLCTLYTIHKLQAFPIDAWTITDAAVYGASRIVKTVVVRLPSEETLAIGQKEERKMNSRKAAAKGRTPGGTVLVVVQRRIVDTRAGVADL</sequence>
<evidence type="ECO:0000313" key="3">
    <source>
        <dbReference type="Proteomes" id="UP000076532"/>
    </source>
</evidence>
<evidence type="ECO:0000313" key="2">
    <source>
        <dbReference type="EMBL" id="KZP31981.1"/>
    </source>
</evidence>
<evidence type="ECO:0000256" key="1">
    <source>
        <dbReference type="SAM" id="SignalP"/>
    </source>
</evidence>
<accession>A0A166USK5</accession>
<proteinExistence type="predicted"/>
<protein>
    <submittedName>
        <fullName evidence="2">Uncharacterized protein</fullName>
    </submittedName>
</protein>
<dbReference type="AlphaFoldDB" id="A0A166USK5"/>
<name>A0A166USK5_9AGAM</name>
<feature type="chain" id="PRO_5007880794" evidence="1">
    <location>
        <begin position="28"/>
        <end position="104"/>
    </location>
</feature>
<keyword evidence="3" id="KW-1185">Reference proteome</keyword>
<keyword evidence="1" id="KW-0732">Signal</keyword>